<dbReference type="GO" id="GO:0005886">
    <property type="term" value="C:plasma membrane"/>
    <property type="evidence" value="ECO:0007669"/>
    <property type="project" value="TreeGrafter"/>
</dbReference>
<keyword evidence="3 6" id="KW-1133">Transmembrane helix</keyword>
<dbReference type="AlphaFoldDB" id="A0AAJ0B8I8"/>
<dbReference type="Pfam" id="PF07690">
    <property type="entry name" value="MFS_1"/>
    <property type="match status" value="1"/>
</dbReference>
<protein>
    <submittedName>
        <fullName evidence="8">Major facilitator superfamily domain, general substrate transporter</fullName>
    </submittedName>
</protein>
<feature type="compositionally biased region" description="Polar residues" evidence="5">
    <location>
        <begin position="22"/>
        <end position="47"/>
    </location>
</feature>
<feature type="transmembrane region" description="Helical" evidence="6">
    <location>
        <begin position="387"/>
        <end position="407"/>
    </location>
</feature>
<evidence type="ECO:0000256" key="3">
    <source>
        <dbReference type="ARBA" id="ARBA00022989"/>
    </source>
</evidence>
<sequence>MFLAVKYAKKKIRENKEKKAQSNDATQQQVTTPSSELPTATPKNPTHQTDEPPTSRPGSPNTPPPAEHHPNHVETPEEAAEKKRRRIYRYKIVFGLAFPFMLQALDTTIIASALPYIATDFNEIAQLNWIITAFNLTAAAFLPFWAQTADIWGRHPTMQTAIVVMAVGSALCTGAPTSAFGVLLLGRALQGVGAAGVNICVRTILADRVDLAEYAKNWTVFSLLAAVGFSVGPVAGGYLTQVNWRWCFGINLPVAAVAIVLVVVLLRKELLGPQPLPELEETESGRKRLRGTETRRGRFFLRLSTVDFGGQVLFLFGVGLVVLALTWGGGVYAWDSAAVVAPLVVGFVLTAAWLLYEYEMVPGRIMARVFPIQRAMMPWNLLVQRDIGLLFYINFSIGVAMFAVMYFMDLYFALVLGHSASDAGLALLYFLPGLGAGAFSATFFTNVWPRQTQPALMLATLCAATGITVLAFATYDQNLSLIYGMMALTGYGTGLSFNPGSLHALAHFPTLTAPIQCLVSFSNPFGGTVGLTLMSTVFNNRSGDGNADPKTGIKWAFIAIMPILWASVLATTFLGNVWILPKSEGGHDVARGGAFFWSLLTRKKLERIKMLRQDPLEVEKRRGREQGAVLEPAERQEV</sequence>
<keyword evidence="2 6" id="KW-0812">Transmembrane</keyword>
<evidence type="ECO:0000256" key="6">
    <source>
        <dbReference type="SAM" id="Phobius"/>
    </source>
</evidence>
<keyword evidence="9" id="KW-1185">Reference proteome</keyword>
<dbReference type="PROSITE" id="PS50850">
    <property type="entry name" value="MFS"/>
    <property type="match status" value="1"/>
</dbReference>
<dbReference type="Proteomes" id="UP001239445">
    <property type="component" value="Unassembled WGS sequence"/>
</dbReference>
<evidence type="ECO:0000256" key="4">
    <source>
        <dbReference type="ARBA" id="ARBA00023136"/>
    </source>
</evidence>
<feature type="transmembrane region" description="Helical" evidence="6">
    <location>
        <begin position="158"/>
        <end position="182"/>
    </location>
</feature>
<dbReference type="InterPro" id="IPR011701">
    <property type="entry name" value="MFS"/>
</dbReference>
<evidence type="ECO:0000256" key="2">
    <source>
        <dbReference type="ARBA" id="ARBA00022692"/>
    </source>
</evidence>
<feature type="transmembrane region" description="Helical" evidence="6">
    <location>
        <begin position="92"/>
        <end position="118"/>
    </location>
</feature>
<feature type="transmembrane region" description="Helical" evidence="6">
    <location>
        <begin position="124"/>
        <end position="146"/>
    </location>
</feature>
<feature type="transmembrane region" description="Helical" evidence="6">
    <location>
        <begin position="188"/>
        <end position="206"/>
    </location>
</feature>
<evidence type="ECO:0000256" key="5">
    <source>
        <dbReference type="SAM" id="MobiDB-lite"/>
    </source>
</evidence>
<feature type="region of interest" description="Disordered" evidence="5">
    <location>
        <begin position="619"/>
        <end position="638"/>
    </location>
</feature>
<dbReference type="InterPro" id="IPR020846">
    <property type="entry name" value="MFS_dom"/>
</dbReference>
<gene>
    <name evidence="8" type="ORF">QBC47DRAFT_327203</name>
</gene>
<dbReference type="InterPro" id="IPR036259">
    <property type="entry name" value="MFS_trans_sf"/>
</dbReference>
<evidence type="ECO:0000256" key="1">
    <source>
        <dbReference type="ARBA" id="ARBA00004141"/>
    </source>
</evidence>
<feature type="transmembrane region" description="Helical" evidence="6">
    <location>
        <begin position="427"/>
        <end position="448"/>
    </location>
</feature>
<comment type="subcellular location">
    <subcellularLocation>
        <location evidence="1">Membrane</location>
        <topology evidence="1">Multi-pass membrane protein</topology>
    </subcellularLocation>
</comment>
<feature type="compositionally biased region" description="Basic and acidic residues" evidence="5">
    <location>
        <begin position="66"/>
        <end position="80"/>
    </location>
</feature>
<evidence type="ECO:0000259" key="7">
    <source>
        <dbReference type="PROSITE" id="PS50850"/>
    </source>
</evidence>
<accession>A0AAJ0B8I8</accession>
<feature type="domain" description="Major facilitator superfamily (MFS) profile" evidence="7">
    <location>
        <begin position="92"/>
        <end position="584"/>
    </location>
</feature>
<evidence type="ECO:0000313" key="8">
    <source>
        <dbReference type="EMBL" id="KAK1753190.1"/>
    </source>
</evidence>
<feature type="transmembrane region" description="Helical" evidence="6">
    <location>
        <begin position="337"/>
        <end position="356"/>
    </location>
</feature>
<evidence type="ECO:0000313" key="9">
    <source>
        <dbReference type="Proteomes" id="UP001239445"/>
    </source>
</evidence>
<reference evidence="8" key="1">
    <citation type="submission" date="2023-06" db="EMBL/GenBank/DDBJ databases">
        <title>Genome-scale phylogeny and comparative genomics of the fungal order Sordariales.</title>
        <authorList>
            <consortium name="Lawrence Berkeley National Laboratory"/>
            <person name="Hensen N."/>
            <person name="Bonometti L."/>
            <person name="Westerberg I."/>
            <person name="Brannstrom I.O."/>
            <person name="Guillou S."/>
            <person name="Cros-Aarteil S."/>
            <person name="Calhoun S."/>
            <person name="Haridas S."/>
            <person name="Kuo A."/>
            <person name="Mondo S."/>
            <person name="Pangilinan J."/>
            <person name="Riley R."/>
            <person name="Labutti K."/>
            <person name="Andreopoulos B."/>
            <person name="Lipzen A."/>
            <person name="Chen C."/>
            <person name="Yanf M."/>
            <person name="Daum C."/>
            <person name="Ng V."/>
            <person name="Clum A."/>
            <person name="Steindorff A."/>
            <person name="Ohm R."/>
            <person name="Martin F."/>
            <person name="Silar P."/>
            <person name="Natvig D."/>
            <person name="Lalanne C."/>
            <person name="Gautier V."/>
            <person name="Ament-Velasquez S.L."/>
            <person name="Kruys A."/>
            <person name="Hutchinson M.I."/>
            <person name="Powell A.J."/>
            <person name="Barry K."/>
            <person name="Miller A.N."/>
            <person name="Grigoriev I.V."/>
            <person name="Debuchy R."/>
            <person name="Gladieux P."/>
            <person name="Thoren M.H."/>
            <person name="Johannesson H."/>
        </authorList>
    </citation>
    <scope>NUCLEOTIDE SEQUENCE</scope>
    <source>
        <strain evidence="8">PSN4</strain>
    </source>
</reference>
<feature type="transmembrane region" description="Helical" evidence="6">
    <location>
        <begin position="455"/>
        <end position="475"/>
    </location>
</feature>
<feature type="region of interest" description="Disordered" evidence="5">
    <location>
        <begin position="1"/>
        <end position="80"/>
    </location>
</feature>
<feature type="transmembrane region" description="Helical" evidence="6">
    <location>
        <begin position="555"/>
        <end position="579"/>
    </location>
</feature>
<feature type="transmembrane region" description="Helical" evidence="6">
    <location>
        <begin position="218"/>
        <end position="240"/>
    </location>
</feature>
<comment type="caution">
    <text evidence="8">The sequence shown here is derived from an EMBL/GenBank/DDBJ whole genome shotgun (WGS) entry which is preliminary data.</text>
</comment>
<dbReference type="PANTHER" id="PTHR23501">
    <property type="entry name" value="MAJOR FACILITATOR SUPERFAMILY"/>
    <property type="match status" value="1"/>
</dbReference>
<organism evidence="8 9">
    <name type="scientific">Echria macrotheca</name>
    <dbReference type="NCBI Taxonomy" id="438768"/>
    <lineage>
        <taxon>Eukaryota</taxon>
        <taxon>Fungi</taxon>
        <taxon>Dikarya</taxon>
        <taxon>Ascomycota</taxon>
        <taxon>Pezizomycotina</taxon>
        <taxon>Sordariomycetes</taxon>
        <taxon>Sordariomycetidae</taxon>
        <taxon>Sordariales</taxon>
        <taxon>Schizotheciaceae</taxon>
        <taxon>Echria</taxon>
    </lineage>
</organism>
<name>A0AAJ0B8I8_9PEZI</name>
<keyword evidence="4 6" id="KW-0472">Membrane</keyword>
<dbReference type="GO" id="GO:0022857">
    <property type="term" value="F:transmembrane transporter activity"/>
    <property type="evidence" value="ECO:0007669"/>
    <property type="project" value="InterPro"/>
</dbReference>
<dbReference type="Gene3D" id="1.20.1250.20">
    <property type="entry name" value="MFS general substrate transporter like domains"/>
    <property type="match status" value="2"/>
</dbReference>
<dbReference type="PANTHER" id="PTHR23501:SF39">
    <property type="entry name" value="MULTIDRUG TRANSPORTER, PUTATIVE (AFU_ORTHOLOGUE AFUA_1G05010)-RELATED"/>
    <property type="match status" value="1"/>
</dbReference>
<feature type="transmembrane region" description="Helical" evidence="6">
    <location>
        <begin position="299"/>
        <end position="325"/>
    </location>
</feature>
<feature type="transmembrane region" description="Helical" evidence="6">
    <location>
        <begin position="481"/>
        <end position="505"/>
    </location>
</feature>
<dbReference type="EMBL" id="MU839838">
    <property type="protein sequence ID" value="KAK1753190.1"/>
    <property type="molecule type" value="Genomic_DNA"/>
</dbReference>
<feature type="transmembrane region" description="Helical" evidence="6">
    <location>
        <begin position="246"/>
        <end position="266"/>
    </location>
</feature>
<feature type="transmembrane region" description="Helical" evidence="6">
    <location>
        <begin position="517"/>
        <end position="535"/>
    </location>
</feature>
<proteinExistence type="predicted"/>
<dbReference type="SUPFAM" id="SSF103473">
    <property type="entry name" value="MFS general substrate transporter"/>
    <property type="match status" value="1"/>
</dbReference>